<keyword evidence="1" id="KW-0175">Coiled coil</keyword>
<reference evidence="3 4" key="1">
    <citation type="journal article" date="2024" name="IMA Fungus">
        <title>IMA Genome - F19 : A genome assembly and annotation guide to empower mycologists, including annotated draft genome sequences of Ceratocystis pirilliformis, Diaporthe australafricana, Fusarium ophioides, Paecilomyces lecythidis, and Sporothrix stenoceras.</title>
        <authorList>
            <person name="Aylward J."/>
            <person name="Wilson A.M."/>
            <person name="Visagie C.M."/>
            <person name="Spraker J."/>
            <person name="Barnes I."/>
            <person name="Buitendag C."/>
            <person name="Ceriani C."/>
            <person name="Del Mar Angel L."/>
            <person name="du Plessis D."/>
            <person name="Fuchs T."/>
            <person name="Gasser K."/>
            <person name="Kramer D."/>
            <person name="Li W."/>
            <person name="Munsamy K."/>
            <person name="Piso A."/>
            <person name="Price J.L."/>
            <person name="Sonnekus B."/>
            <person name="Thomas C."/>
            <person name="van der Nest A."/>
            <person name="van Dijk A."/>
            <person name="van Heerden A."/>
            <person name="van Vuuren N."/>
            <person name="Yilmaz N."/>
            <person name="Duong T.A."/>
            <person name="van der Merwe N.A."/>
            <person name="Wingfield M.J."/>
            <person name="Wingfield B.D."/>
        </authorList>
    </citation>
    <scope>NUCLEOTIDE SEQUENCE [LARGE SCALE GENOMIC DNA]</scope>
    <source>
        <strain evidence="3 4">CMW 18167</strain>
    </source>
</reference>
<evidence type="ECO:0000313" key="3">
    <source>
        <dbReference type="EMBL" id="KAL1879573.1"/>
    </source>
</evidence>
<evidence type="ECO:0000256" key="2">
    <source>
        <dbReference type="SAM" id="MobiDB-lite"/>
    </source>
</evidence>
<protein>
    <submittedName>
        <fullName evidence="3">Mother-specific HO expression</fullName>
    </submittedName>
</protein>
<organism evidence="3 4">
    <name type="scientific">Paecilomyces lecythidis</name>
    <dbReference type="NCBI Taxonomy" id="3004212"/>
    <lineage>
        <taxon>Eukaryota</taxon>
        <taxon>Fungi</taxon>
        <taxon>Dikarya</taxon>
        <taxon>Ascomycota</taxon>
        <taxon>Pezizomycotina</taxon>
        <taxon>Eurotiomycetes</taxon>
        <taxon>Eurotiomycetidae</taxon>
        <taxon>Eurotiales</taxon>
        <taxon>Thermoascaceae</taxon>
        <taxon>Paecilomyces</taxon>
    </lineage>
</organism>
<feature type="coiled-coil region" evidence="1">
    <location>
        <begin position="111"/>
        <end position="194"/>
    </location>
</feature>
<feature type="region of interest" description="Disordered" evidence="2">
    <location>
        <begin position="55"/>
        <end position="81"/>
    </location>
</feature>
<dbReference type="EMBL" id="JAVDPF010000010">
    <property type="protein sequence ID" value="KAL1879573.1"/>
    <property type="molecule type" value="Genomic_DNA"/>
</dbReference>
<evidence type="ECO:0000256" key="1">
    <source>
        <dbReference type="SAM" id="Coils"/>
    </source>
</evidence>
<proteinExistence type="predicted"/>
<feature type="compositionally biased region" description="Polar residues" evidence="2">
    <location>
        <begin position="59"/>
        <end position="81"/>
    </location>
</feature>
<keyword evidence="4" id="KW-1185">Reference proteome</keyword>
<comment type="caution">
    <text evidence="3">The sequence shown here is derived from an EMBL/GenBank/DDBJ whole genome shotgun (WGS) entry which is preliminary data.</text>
</comment>
<dbReference type="Proteomes" id="UP001583193">
    <property type="component" value="Unassembled WGS sequence"/>
</dbReference>
<gene>
    <name evidence="3" type="primary">SHE3</name>
    <name evidence="3" type="ORF">Plec18167_004030</name>
</gene>
<name>A0ABR3XUD8_9EURO</name>
<feature type="coiled-coil region" evidence="1">
    <location>
        <begin position="238"/>
        <end position="293"/>
    </location>
</feature>
<accession>A0ABR3XUD8</accession>
<sequence>MVFMARFRRGRKEPNVNDTPTNSDIIVSAIPDVPRVNLPHVETGLNMHQHNGLFEASTPEHQNGSAMEPSSGTEDPSLSPTVAANTHIDIASPEWSSAVGHAATGKSGRVIHNLQEDIARLTRECSLQRSRAEEAQRNNEALKTQLQNMTERVRNLELSHEANLHSISRKDRKIEELRGEIQTERERRENAEGETRKIHQIMADSRDDFNRKCAELQEIANYSQTQYDVLAKTGKRDKADMQKKLNTMREDFANLQRQNNEKDIQLQRLDVIMAQKNREIETATERTEKLLESYDAYRKGNDQELRQMIERGHEKDKIIDEALASLKETEAKMKWTIQVKNEVKGAE</sequence>
<evidence type="ECO:0000313" key="4">
    <source>
        <dbReference type="Proteomes" id="UP001583193"/>
    </source>
</evidence>